<accession>A0ABP1QJH3</accession>
<reference evidence="2 3" key="1">
    <citation type="submission" date="2024-08" db="EMBL/GenBank/DDBJ databases">
        <authorList>
            <person name="Cucini C."/>
            <person name="Frati F."/>
        </authorList>
    </citation>
    <scope>NUCLEOTIDE SEQUENCE [LARGE SCALE GENOMIC DNA]</scope>
</reference>
<proteinExistence type="predicted"/>
<dbReference type="EMBL" id="CAXLJM020000036">
    <property type="protein sequence ID" value="CAL8105421.1"/>
    <property type="molecule type" value="Genomic_DNA"/>
</dbReference>
<evidence type="ECO:0000313" key="3">
    <source>
        <dbReference type="Proteomes" id="UP001642540"/>
    </source>
</evidence>
<evidence type="ECO:0000313" key="2">
    <source>
        <dbReference type="EMBL" id="CAL8105421.1"/>
    </source>
</evidence>
<evidence type="ECO:0000256" key="1">
    <source>
        <dbReference type="SAM" id="MobiDB-lite"/>
    </source>
</evidence>
<organism evidence="2 3">
    <name type="scientific">Orchesella dallaii</name>
    <dbReference type="NCBI Taxonomy" id="48710"/>
    <lineage>
        <taxon>Eukaryota</taxon>
        <taxon>Metazoa</taxon>
        <taxon>Ecdysozoa</taxon>
        <taxon>Arthropoda</taxon>
        <taxon>Hexapoda</taxon>
        <taxon>Collembola</taxon>
        <taxon>Entomobryomorpha</taxon>
        <taxon>Entomobryoidea</taxon>
        <taxon>Orchesellidae</taxon>
        <taxon>Orchesellinae</taxon>
        <taxon>Orchesella</taxon>
    </lineage>
</organism>
<keyword evidence="3" id="KW-1185">Reference proteome</keyword>
<protein>
    <submittedName>
        <fullName evidence="2">Uncharacterized protein</fullName>
    </submittedName>
</protein>
<name>A0ABP1QJH3_9HEXA</name>
<sequence>MLCIPMKFSGAKYAERPFNQERFLKYIIHQPISIYLLNEPNADGSSLPEGDVLTRSIFSRRSHPGYSLEQVYKMNAVANSTSSGVEMRNSEPLENGSQSYANPGTDENQDANHV</sequence>
<comment type="caution">
    <text evidence="2">The sequence shown here is derived from an EMBL/GenBank/DDBJ whole genome shotgun (WGS) entry which is preliminary data.</text>
</comment>
<dbReference type="Proteomes" id="UP001642540">
    <property type="component" value="Unassembled WGS sequence"/>
</dbReference>
<feature type="region of interest" description="Disordered" evidence="1">
    <location>
        <begin position="81"/>
        <end position="114"/>
    </location>
</feature>
<feature type="compositionally biased region" description="Polar residues" evidence="1">
    <location>
        <begin position="95"/>
        <end position="106"/>
    </location>
</feature>
<gene>
    <name evidence="2" type="ORF">ODALV1_LOCUS12059</name>
</gene>